<evidence type="ECO:0000313" key="7">
    <source>
        <dbReference type="EMBL" id="ABC30740.1"/>
    </source>
</evidence>
<accession>Q2SF34</accession>
<dbReference type="InterPro" id="IPR036890">
    <property type="entry name" value="HATPase_C_sf"/>
</dbReference>
<dbReference type="Gene3D" id="1.10.287.130">
    <property type="match status" value="1"/>
</dbReference>
<feature type="coiled-coil region" evidence="4">
    <location>
        <begin position="266"/>
        <end position="300"/>
    </location>
</feature>
<dbReference type="EMBL" id="CP000155">
    <property type="protein sequence ID" value="ABC30740.1"/>
    <property type="molecule type" value="Genomic_DNA"/>
</dbReference>
<dbReference type="HOGENOM" id="CLU_032888_0_0_6"/>
<dbReference type="PANTHER" id="PTHR43065:SF50">
    <property type="entry name" value="HISTIDINE KINASE"/>
    <property type="match status" value="1"/>
</dbReference>
<dbReference type="SUPFAM" id="SSF55874">
    <property type="entry name" value="ATPase domain of HSP90 chaperone/DNA topoisomerase II/histidine kinase"/>
    <property type="match status" value="1"/>
</dbReference>
<dbReference type="PRINTS" id="PR00344">
    <property type="entry name" value="BCTRLSENSOR"/>
</dbReference>
<comment type="catalytic activity">
    <reaction evidence="1">
        <text>ATP + protein L-histidine = ADP + protein N-phospho-L-histidine.</text>
        <dbReference type="EC" id="2.7.13.3"/>
    </reaction>
</comment>
<dbReference type="InterPro" id="IPR036097">
    <property type="entry name" value="HisK_dim/P_sf"/>
</dbReference>
<evidence type="ECO:0000256" key="1">
    <source>
        <dbReference type="ARBA" id="ARBA00000085"/>
    </source>
</evidence>
<feature type="domain" description="Histidine kinase" evidence="6">
    <location>
        <begin position="330"/>
        <end position="577"/>
    </location>
</feature>
<evidence type="ECO:0000256" key="3">
    <source>
        <dbReference type="ARBA" id="ARBA00022553"/>
    </source>
</evidence>
<dbReference type="SUPFAM" id="SSF47384">
    <property type="entry name" value="Homodimeric domain of signal transducing histidine kinase"/>
    <property type="match status" value="1"/>
</dbReference>
<keyword evidence="5" id="KW-0472">Membrane</keyword>
<keyword evidence="3" id="KW-0597">Phosphoprotein</keyword>
<dbReference type="eggNOG" id="COG4191">
    <property type="taxonomic scope" value="Bacteria"/>
</dbReference>
<sequence>MLKAGYFRRLRFTRRLMVAIAGALLLFYGGFAFYTLSNLKKQVYEDFYARADYLMEIAVQANAQNMWDFDLSKSNQFAKSLAKDPVVSAVIFEVYDAVQNGGSFFTGNIGGIEEVRQRSPSLDVLEPEPDRYVFRKEREVVWESSVIGHAYLYFSDHPVQAKLEEQTASFVLALLGFLFLYLLALFYIFSHWFSRPFLGMHQLAVSLGGSLDKYRREMEQGDRNDNALPDLGKLLQQNDIDTHREDEMGDFIRAFAQVMQAFTAVASELSQRSQHVSKLNEELENRIQERTWELKRANASLQESLESLQMTQSQMVQQEKLASLGQLAAGVAHEINNPIGYVASNINRLKEYYSDFDKLFQVVEAHHDQLTVEIAAELDRVKKEIDYEFLKDDLPEMLQDCLEGSRRVQEIVENLKNYSRVDQGDVHLDFNINDVITSTLKLVWNELKYDCDVETDLQNTELTCGNQGQINQVISNILVNASHAIKETQRHGKVRIRTHSDLEWVYAEVSDTGCGIPQEIVCKIFDPFFTTKPVGKGTGLGLNISYDIIVNKHRGDIKVESRPGVGSTFIIKLPIAQRKAQPERPSSAA</sequence>
<dbReference type="PANTHER" id="PTHR43065">
    <property type="entry name" value="SENSOR HISTIDINE KINASE"/>
    <property type="match status" value="1"/>
</dbReference>
<dbReference type="Pfam" id="PF02518">
    <property type="entry name" value="HATPase_c"/>
    <property type="match status" value="1"/>
</dbReference>
<protein>
    <recommendedName>
        <fullName evidence="2">histidine kinase</fullName>
        <ecNumber evidence="2">2.7.13.3</ecNumber>
    </recommendedName>
</protein>
<keyword evidence="5" id="KW-1133">Transmembrane helix</keyword>
<dbReference type="PROSITE" id="PS50109">
    <property type="entry name" value="HIS_KIN"/>
    <property type="match status" value="1"/>
</dbReference>
<organism evidence="7 8">
    <name type="scientific">Hahella chejuensis (strain KCTC 2396)</name>
    <dbReference type="NCBI Taxonomy" id="349521"/>
    <lineage>
        <taxon>Bacteria</taxon>
        <taxon>Pseudomonadati</taxon>
        <taxon>Pseudomonadota</taxon>
        <taxon>Gammaproteobacteria</taxon>
        <taxon>Oceanospirillales</taxon>
        <taxon>Hahellaceae</taxon>
        <taxon>Hahella</taxon>
    </lineage>
</organism>
<dbReference type="InterPro" id="IPR003594">
    <property type="entry name" value="HATPase_dom"/>
</dbReference>
<dbReference type="GO" id="GO:0000155">
    <property type="term" value="F:phosphorelay sensor kinase activity"/>
    <property type="evidence" value="ECO:0007669"/>
    <property type="project" value="InterPro"/>
</dbReference>
<dbReference type="InterPro" id="IPR004358">
    <property type="entry name" value="Sig_transdc_His_kin-like_C"/>
</dbReference>
<gene>
    <name evidence="7" type="ordered locus">HCH_04025</name>
</gene>
<dbReference type="CDD" id="cd00082">
    <property type="entry name" value="HisKA"/>
    <property type="match status" value="1"/>
</dbReference>
<dbReference type="Gene3D" id="6.10.340.10">
    <property type="match status" value="1"/>
</dbReference>
<keyword evidence="4" id="KW-0175">Coiled coil</keyword>
<evidence type="ECO:0000259" key="6">
    <source>
        <dbReference type="PROSITE" id="PS50109"/>
    </source>
</evidence>
<evidence type="ECO:0000256" key="4">
    <source>
        <dbReference type="SAM" id="Coils"/>
    </source>
</evidence>
<dbReference type="Gene3D" id="3.30.565.10">
    <property type="entry name" value="Histidine kinase-like ATPase, C-terminal domain"/>
    <property type="match status" value="1"/>
</dbReference>
<evidence type="ECO:0000313" key="8">
    <source>
        <dbReference type="Proteomes" id="UP000000238"/>
    </source>
</evidence>
<proteinExistence type="predicted"/>
<keyword evidence="5" id="KW-0812">Transmembrane</keyword>
<evidence type="ECO:0000256" key="2">
    <source>
        <dbReference type="ARBA" id="ARBA00012438"/>
    </source>
</evidence>
<dbReference type="Proteomes" id="UP000000238">
    <property type="component" value="Chromosome"/>
</dbReference>
<dbReference type="KEGG" id="hch:HCH_04025"/>
<dbReference type="InterPro" id="IPR003661">
    <property type="entry name" value="HisK_dim/P_dom"/>
</dbReference>
<reference evidence="7 8" key="1">
    <citation type="journal article" date="2005" name="Nucleic Acids Res.">
        <title>Genomic blueprint of Hahella chejuensis, a marine microbe producing an algicidal agent.</title>
        <authorList>
            <person name="Jeong H."/>
            <person name="Yim J.H."/>
            <person name="Lee C."/>
            <person name="Choi S.-H."/>
            <person name="Park Y.K."/>
            <person name="Yoon S.H."/>
            <person name="Hur C.-G."/>
            <person name="Kang H.-Y."/>
            <person name="Kim D."/>
            <person name="Lee H.H."/>
            <person name="Park K.H."/>
            <person name="Park S.-H."/>
            <person name="Park H.-S."/>
            <person name="Lee H.K."/>
            <person name="Oh T.K."/>
            <person name="Kim J.F."/>
        </authorList>
    </citation>
    <scope>NUCLEOTIDE SEQUENCE [LARGE SCALE GENOMIC DNA]</scope>
    <source>
        <strain evidence="7 8">KCTC 2396</strain>
    </source>
</reference>
<evidence type="ECO:0000256" key="5">
    <source>
        <dbReference type="SAM" id="Phobius"/>
    </source>
</evidence>
<dbReference type="SMART" id="SM00387">
    <property type="entry name" value="HATPase_c"/>
    <property type="match status" value="1"/>
</dbReference>
<feature type="transmembrane region" description="Helical" evidence="5">
    <location>
        <begin position="170"/>
        <end position="190"/>
    </location>
</feature>
<dbReference type="SMART" id="SM00388">
    <property type="entry name" value="HisKA"/>
    <property type="match status" value="1"/>
</dbReference>
<name>Q2SF34_HAHCH</name>
<keyword evidence="7" id="KW-0808">Transferase</keyword>
<keyword evidence="8" id="KW-1185">Reference proteome</keyword>
<dbReference type="STRING" id="349521.HCH_04025"/>
<dbReference type="AlphaFoldDB" id="Q2SF34"/>
<dbReference type="InterPro" id="IPR005467">
    <property type="entry name" value="His_kinase_dom"/>
</dbReference>
<keyword evidence="7" id="KW-0418">Kinase</keyword>
<dbReference type="EC" id="2.7.13.3" evidence="2"/>